<evidence type="ECO:0000259" key="2">
    <source>
        <dbReference type="Pfam" id="PF16327"/>
    </source>
</evidence>
<comment type="caution">
    <text evidence="3">The sequence shown here is derived from an EMBL/GenBank/DDBJ whole genome shotgun (WGS) entry which is preliminary data.</text>
</comment>
<reference evidence="3 4" key="1">
    <citation type="submission" date="2014-01" db="EMBL/GenBank/DDBJ databases">
        <title>Genome sequence and analysis of Xanthomonas arboricola pv. pruni.</title>
        <authorList>
            <person name="Fujikawa T."/>
            <person name="Nakazono-Nagaoka E."/>
        </authorList>
    </citation>
    <scope>NUCLEOTIDE SEQUENCE [LARGE SCALE GENOMIC DNA]</scope>
    <source>
        <strain evidence="4">MAFF 311562</strain>
    </source>
</reference>
<dbReference type="EMBL" id="BAVB01000356">
    <property type="protein sequence ID" value="GAE52456.1"/>
    <property type="molecule type" value="Genomic_DNA"/>
</dbReference>
<feature type="domain" description="Cytochrome c-type biogenesis protein CcmF C-terminal" evidence="2">
    <location>
        <begin position="1"/>
        <end position="138"/>
    </location>
</feature>
<dbReference type="Pfam" id="PF16327">
    <property type="entry name" value="CcmF_C"/>
    <property type="match status" value="1"/>
</dbReference>
<dbReference type="InterPro" id="IPR032523">
    <property type="entry name" value="CcmF_C"/>
</dbReference>
<sequence length="149" mass="16393">MAVFLAGALLVESLSLQREVALAPGQQMQIGRYALHFDNVEELRGPNYVSDRANLQVFKDDAPVGLLHAEKRRYASGGQTLTEAAIRPGPFGDLYVALGEPLGNQAWAVRVHLKPFVRWIWLGALLMALGGLVTAADRRFRRSPEIQDG</sequence>
<evidence type="ECO:0000313" key="3">
    <source>
        <dbReference type="EMBL" id="GAE52456.1"/>
    </source>
</evidence>
<evidence type="ECO:0000256" key="1">
    <source>
        <dbReference type="SAM" id="Phobius"/>
    </source>
</evidence>
<accession>W4S7H3</accession>
<dbReference type="Proteomes" id="UP000019143">
    <property type="component" value="Unassembled WGS sequence"/>
</dbReference>
<dbReference type="AlphaFoldDB" id="W4S7H3"/>
<protein>
    <submittedName>
        <fullName evidence="3">Cytochrome c-type biogenesis protein CcmF</fullName>
    </submittedName>
</protein>
<name>W4S7H3_9XANT</name>
<keyword evidence="1" id="KW-0472">Membrane</keyword>
<gene>
    <name evidence="3" type="primary">ccmF</name>
    <name evidence="3" type="ORF">XPU_3988</name>
</gene>
<feature type="transmembrane region" description="Helical" evidence="1">
    <location>
        <begin position="116"/>
        <end position="136"/>
    </location>
</feature>
<keyword evidence="1" id="KW-1133">Transmembrane helix</keyword>
<proteinExistence type="predicted"/>
<keyword evidence="1" id="KW-0812">Transmembrane</keyword>
<evidence type="ECO:0000313" key="4">
    <source>
        <dbReference type="Proteomes" id="UP000019143"/>
    </source>
</evidence>
<organism evidence="3 4">
    <name type="scientific">Xanthomonas arboricola pv. pruni str. MAFF 311562</name>
    <dbReference type="NCBI Taxonomy" id="1414836"/>
    <lineage>
        <taxon>Bacteria</taxon>
        <taxon>Pseudomonadati</taxon>
        <taxon>Pseudomonadota</taxon>
        <taxon>Gammaproteobacteria</taxon>
        <taxon>Lysobacterales</taxon>
        <taxon>Lysobacteraceae</taxon>
        <taxon>Xanthomonas</taxon>
    </lineage>
</organism>